<dbReference type="InterPro" id="IPR008979">
    <property type="entry name" value="Galactose-bd-like_sf"/>
</dbReference>
<dbReference type="Gene3D" id="1.10.3020.10">
    <property type="entry name" value="alpha-amino acid ester hydrolase ( Helical cap domain)"/>
    <property type="match status" value="1"/>
</dbReference>
<dbReference type="InterPro" id="IPR000383">
    <property type="entry name" value="Xaa-Pro-like_dom"/>
</dbReference>
<keyword evidence="1" id="KW-0378">Hydrolase</keyword>
<accession>A0A852ZBC8</accession>
<dbReference type="RefSeq" id="WP_179787325.1">
    <property type="nucleotide sequence ID" value="NZ_BAAARR010000008.1"/>
</dbReference>
<dbReference type="EMBL" id="JACBZH010000001">
    <property type="protein sequence ID" value="NYH89633.1"/>
    <property type="molecule type" value="Genomic_DNA"/>
</dbReference>
<dbReference type="AlphaFoldDB" id="A0A852ZBC8"/>
<sequence length="549" mass="57633">MISASRVLTLDTTVTAADGTALATDVTVADDGQQHPVVLVRTPYGRASARAAHDAVGLARLGFAVVTQDVRGRWDSAGQFTPFRSERDDGARTVAWCATQPWSAGAVAMIGASYNGFTQWLALAERPAGLRVVAPAVAGPSIRSVAYEGGALQLGVFSSWTLGLGALGSNLEDGVRQESIEALDTWPASIPLAEKTLTAISPDWQRWLGSGGTADRSGGAAGDRSGAAGDGPWSELDATPALDGAGTDVAGYHLAGWHDLFCENTIAGYSLLAGGDRRAAHRQRLVVGPWSHGSMLRRTTGQLDFGVAAMGDFNGLYEEQAGFLSAGLAGGEVPHGVRVHVMGTNRWLDLEAWPPPAHETAFYLAADGRLDRPTPQESGTDRYRHDPADPVPTNGGRTLHPVLPEAGPRDQRDVERRPDVLVYTGDVLSQDLTVLGTVRAHVVFESTAAVADVAVKLVDVHPDGTAMSVVDSVRRVATPAGGTSGDGTEVEVTVGSTAMTFRAGHRIRVEIASSNYPRFDLCPAGDQTVHRGGRAASRIVLPTYAGTLS</sequence>
<reference evidence="4 5" key="1">
    <citation type="submission" date="2020-07" db="EMBL/GenBank/DDBJ databases">
        <title>Sequencing the genomes of 1000 actinobacteria strains.</title>
        <authorList>
            <person name="Klenk H.-P."/>
        </authorList>
    </citation>
    <scope>NUCLEOTIDE SEQUENCE [LARGE SCALE GENOMIC DNA]</scope>
    <source>
        <strain evidence="4 5">DSM 18448</strain>
    </source>
</reference>
<feature type="region of interest" description="Disordered" evidence="2">
    <location>
        <begin position="368"/>
        <end position="411"/>
    </location>
</feature>
<dbReference type="SUPFAM" id="SSF49785">
    <property type="entry name" value="Galactose-binding domain-like"/>
    <property type="match status" value="1"/>
</dbReference>
<dbReference type="SUPFAM" id="SSF53474">
    <property type="entry name" value="alpha/beta-Hydrolases"/>
    <property type="match status" value="1"/>
</dbReference>
<comment type="caution">
    <text evidence="4">The sequence shown here is derived from an EMBL/GenBank/DDBJ whole genome shotgun (WGS) entry which is preliminary data.</text>
</comment>
<dbReference type="SMART" id="SM00939">
    <property type="entry name" value="PepX_C"/>
    <property type="match status" value="1"/>
</dbReference>
<evidence type="ECO:0000313" key="5">
    <source>
        <dbReference type="Proteomes" id="UP000579605"/>
    </source>
</evidence>
<proteinExistence type="predicted"/>
<keyword evidence="5" id="KW-1185">Reference proteome</keyword>
<dbReference type="InterPro" id="IPR029058">
    <property type="entry name" value="AB_hydrolase_fold"/>
</dbReference>
<evidence type="ECO:0000256" key="1">
    <source>
        <dbReference type="ARBA" id="ARBA00022801"/>
    </source>
</evidence>
<dbReference type="Gene3D" id="2.60.120.260">
    <property type="entry name" value="Galactose-binding domain-like"/>
    <property type="match status" value="1"/>
</dbReference>
<dbReference type="Pfam" id="PF08530">
    <property type="entry name" value="PepX_C"/>
    <property type="match status" value="1"/>
</dbReference>
<feature type="compositionally biased region" description="Basic and acidic residues" evidence="2">
    <location>
        <begin position="368"/>
        <end position="388"/>
    </location>
</feature>
<dbReference type="GO" id="GO:0008239">
    <property type="term" value="F:dipeptidyl-peptidase activity"/>
    <property type="evidence" value="ECO:0007669"/>
    <property type="project" value="InterPro"/>
</dbReference>
<dbReference type="Gene3D" id="3.40.50.1820">
    <property type="entry name" value="alpha/beta hydrolase"/>
    <property type="match status" value="1"/>
</dbReference>
<feature type="region of interest" description="Disordered" evidence="2">
    <location>
        <begin position="211"/>
        <end position="240"/>
    </location>
</feature>
<dbReference type="NCBIfam" id="TIGR00976">
    <property type="entry name" value="CocE_NonD"/>
    <property type="match status" value="1"/>
</dbReference>
<evidence type="ECO:0000259" key="3">
    <source>
        <dbReference type="SMART" id="SM00939"/>
    </source>
</evidence>
<evidence type="ECO:0000313" key="4">
    <source>
        <dbReference type="EMBL" id="NYH89633.1"/>
    </source>
</evidence>
<dbReference type="InterPro" id="IPR005674">
    <property type="entry name" value="CocE/Ser_esterase"/>
</dbReference>
<organism evidence="4 5">
    <name type="scientific">Actinopolymorpha rutila</name>
    <dbReference type="NCBI Taxonomy" id="446787"/>
    <lineage>
        <taxon>Bacteria</taxon>
        <taxon>Bacillati</taxon>
        <taxon>Actinomycetota</taxon>
        <taxon>Actinomycetes</taxon>
        <taxon>Propionibacteriales</taxon>
        <taxon>Actinopolymorphaceae</taxon>
        <taxon>Actinopolymorpha</taxon>
    </lineage>
</organism>
<dbReference type="Pfam" id="PF02129">
    <property type="entry name" value="Peptidase_S15"/>
    <property type="match status" value="1"/>
</dbReference>
<protein>
    <recommendedName>
        <fullName evidence="3">Xaa-Pro dipeptidyl-peptidase C-terminal domain-containing protein</fullName>
    </recommendedName>
</protein>
<evidence type="ECO:0000256" key="2">
    <source>
        <dbReference type="SAM" id="MobiDB-lite"/>
    </source>
</evidence>
<dbReference type="InterPro" id="IPR013736">
    <property type="entry name" value="Xaa-Pro_dipept_C"/>
</dbReference>
<dbReference type="Proteomes" id="UP000579605">
    <property type="component" value="Unassembled WGS sequence"/>
</dbReference>
<gene>
    <name evidence="4" type="ORF">F4554_002271</name>
</gene>
<name>A0A852ZBC8_9ACTN</name>
<feature type="domain" description="Xaa-Pro dipeptidyl-peptidase C-terminal" evidence="3">
    <location>
        <begin position="321"/>
        <end position="540"/>
    </location>
</feature>
<feature type="compositionally biased region" description="Low complexity" evidence="2">
    <location>
        <begin position="213"/>
        <end position="231"/>
    </location>
</feature>